<dbReference type="AlphaFoldDB" id="A0A8X6YDA1"/>
<evidence type="ECO:0000313" key="2">
    <source>
        <dbReference type="Proteomes" id="UP000886998"/>
    </source>
</evidence>
<feature type="non-terminal residue" evidence="1">
    <location>
        <position position="1"/>
    </location>
</feature>
<reference evidence="1" key="1">
    <citation type="submission" date="2020-08" db="EMBL/GenBank/DDBJ databases">
        <title>Multicomponent nature underlies the extraordinary mechanical properties of spider dragline silk.</title>
        <authorList>
            <person name="Kono N."/>
            <person name="Nakamura H."/>
            <person name="Mori M."/>
            <person name="Yoshida Y."/>
            <person name="Ohtoshi R."/>
            <person name="Malay A.D."/>
            <person name="Moran D.A.P."/>
            <person name="Tomita M."/>
            <person name="Numata K."/>
            <person name="Arakawa K."/>
        </authorList>
    </citation>
    <scope>NUCLEOTIDE SEQUENCE</scope>
</reference>
<gene>
    <name evidence="1" type="ORF">TNIN_368231</name>
</gene>
<comment type="caution">
    <text evidence="1">The sequence shown here is derived from an EMBL/GenBank/DDBJ whole genome shotgun (WGS) entry which is preliminary data.</text>
</comment>
<dbReference type="Proteomes" id="UP000886998">
    <property type="component" value="Unassembled WGS sequence"/>
</dbReference>
<dbReference type="OrthoDB" id="6439165at2759"/>
<evidence type="ECO:0000313" key="1">
    <source>
        <dbReference type="EMBL" id="GFY68730.1"/>
    </source>
</evidence>
<proteinExistence type="predicted"/>
<dbReference type="EMBL" id="BMAV01017223">
    <property type="protein sequence ID" value="GFY68730.1"/>
    <property type="molecule type" value="Genomic_DNA"/>
</dbReference>
<keyword evidence="2" id="KW-1185">Reference proteome</keyword>
<accession>A0A8X6YDA1</accession>
<protein>
    <submittedName>
        <fullName evidence="1">Uncharacterized protein</fullName>
    </submittedName>
</protein>
<name>A0A8X6YDA1_9ARAC</name>
<sequence>DIQTQPHISLTLLWKPYLLHFVTKQMSQSKHSDNARICDAYLTRNRFLALCTSQQDETLPIIFTRGSTCPGYSRAVNFEGYRHHREVVHRTHGGHSSAIRGIPRPGRVMTQTELYESL</sequence>
<organism evidence="1 2">
    <name type="scientific">Trichonephila inaurata madagascariensis</name>
    <dbReference type="NCBI Taxonomy" id="2747483"/>
    <lineage>
        <taxon>Eukaryota</taxon>
        <taxon>Metazoa</taxon>
        <taxon>Ecdysozoa</taxon>
        <taxon>Arthropoda</taxon>
        <taxon>Chelicerata</taxon>
        <taxon>Arachnida</taxon>
        <taxon>Araneae</taxon>
        <taxon>Araneomorphae</taxon>
        <taxon>Entelegynae</taxon>
        <taxon>Araneoidea</taxon>
        <taxon>Nephilidae</taxon>
        <taxon>Trichonephila</taxon>
        <taxon>Trichonephila inaurata</taxon>
    </lineage>
</organism>